<dbReference type="PANTHER" id="PTHR11208:SF45">
    <property type="entry name" value="SPLICING FACTOR 1"/>
    <property type="match status" value="1"/>
</dbReference>
<dbReference type="GO" id="GO:0000398">
    <property type="term" value="P:mRNA splicing, via spliceosome"/>
    <property type="evidence" value="ECO:0007669"/>
    <property type="project" value="UniProtKB-UniRule"/>
</dbReference>
<comment type="subcellular location">
    <subcellularLocation>
        <location evidence="6">Nucleus</location>
    </subcellularLocation>
</comment>
<dbReference type="GO" id="GO:0045131">
    <property type="term" value="F:pre-mRNA branch point binding"/>
    <property type="evidence" value="ECO:0007669"/>
    <property type="project" value="UniProtKB-UniRule"/>
</dbReference>
<evidence type="ECO:0000313" key="10">
    <source>
        <dbReference type="Proteomes" id="UP001362899"/>
    </source>
</evidence>
<keyword evidence="1 6" id="KW-0479">Metal-binding</keyword>
<dbReference type="PROSITE" id="PS50084">
    <property type="entry name" value="KH_TYPE_1"/>
    <property type="match status" value="1"/>
</dbReference>
<feature type="region of interest" description="Disordered" evidence="7">
    <location>
        <begin position="340"/>
        <end position="393"/>
    </location>
</feature>
<dbReference type="Pfam" id="PF22675">
    <property type="entry name" value="KH-I_KHDC4-BBP"/>
    <property type="match status" value="1"/>
</dbReference>
<dbReference type="Gene3D" id="3.30.1370.10">
    <property type="entry name" value="K Homology domain, type 1"/>
    <property type="match status" value="1"/>
</dbReference>
<comment type="caution">
    <text evidence="9">The sequence shown here is derived from an EMBL/GenBank/DDBJ whole genome shotgun (WGS) entry which is preliminary data.</text>
</comment>
<proteinExistence type="inferred from homology"/>
<gene>
    <name evidence="9" type="ORF">DASB73_029240</name>
</gene>
<keyword evidence="6" id="KW-0747">Spliceosome</keyword>
<evidence type="ECO:0000256" key="1">
    <source>
        <dbReference type="ARBA" id="ARBA00022723"/>
    </source>
</evidence>
<name>A0AAV5RK78_STABA</name>
<dbReference type="GO" id="GO:0008270">
    <property type="term" value="F:zinc ion binding"/>
    <property type="evidence" value="ECO:0007669"/>
    <property type="project" value="UniProtKB-UniRule"/>
</dbReference>
<dbReference type="Proteomes" id="UP001362899">
    <property type="component" value="Unassembled WGS sequence"/>
</dbReference>
<feature type="compositionally biased region" description="Pro residues" evidence="7">
    <location>
        <begin position="380"/>
        <end position="393"/>
    </location>
</feature>
<keyword evidence="6" id="KW-0508">mRNA splicing</keyword>
<evidence type="ECO:0000256" key="5">
    <source>
        <dbReference type="PROSITE-ProRule" id="PRU00117"/>
    </source>
</evidence>
<evidence type="ECO:0000256" key="4">
    <source>
        <dbReference type="ARBA" id="ARBA00022884"/>
    </source>
</evidence>
<keyword evidence="6" id="KW-0539">Nucleus</keyword>
<evidence type="ECO:0000256" key="2">
    <source>
        <dbReference type="ARBA" id="ARBA00022771"/>
    </source>
</evidence>
<evidence type="ECO:0000259" key="8">
    <source>
        <dbReference type="SMART" id="SM00322"/>
    </source>
</evidence>
<keyword evidence="10" id="KW-1185">Reference proteome</keyword>
<dbReference type="SUPFAM" id="SSF54791">
    <property type="entry name" value="Eukaryotic type KH-domain (KH-domain type I)"/>
    <property type="match status" value="1"/>
</dbReference>
<evidence type="ECO:0000256" key="6">
    <source>
        <dbReference type="RuleBase" id="RU367126"/>
    </source>
</evidence>
<dbReference type="Pfam" id="PF16275">
    <property type="entry name" value="SF1-HH"/>
    <property type="match status" value="1"/>
</dbReference>
<dbReference type="InterPro" id="IPR047086">
    <property type="entry name" value="SF1-HH_sf"/>
</dbReference>
<dbReference type="AlphaFoldDB" id="A0AAV5RK78"/>
<evidence type="ECO:0000256" key="7">
    <source>
        <dbReference type="SAM" id="MobiDB-lite"/>
    </source>
</evidence>
<dbReference type="SMART" id="SM00322">
    <property type="entry name" value="KH"/>
    <property type="match status" value="1"/>
</dbReference>
<dbReference type="GO" id="GO:0048024">
    <property type="term" value="P:regulation of mRNA splicing, via spliceosome"/>
    <property type="evidence" value="ECO:0007669"/>
    <property type="project" value="TreeGrafter"/>
</dbReference>
<organism evidence="9 10">
    <name type="scientific">Starmerella bacillaris</name>
    <name type="common">Yeast</name>
    <name type="synonym">Candida zemplinina</name>
    <dbReference type="NCBI Taxonomy" id="1247836"/>
    <lineage>
        <taxon>Eukaryota</taxon>
        <taxon>Fungi</taxon>
        <taxon>Dikarya</taxon>
        <taxon>Ascomycota</taxon>
        <taxon>Saccharomycotina</taxon>
        <taxon>Dipodascomycetes</taxon>
        <taxon>Dipodascales</taxon>
        <taxon>Trichomonascaceae</taxon>
        <taxon>Starmerella</taxon>
    </lineage>
</organism>
<dbReference type="Gene3D" id="6.10.140.1790">
    <property type="match status" value="1"/>
</dbReference>
<evidence type="ECO:0000256" key="3">
    <source>
        <dbReference type="ARBA" id="ARBA00022833"/>
    </source>
</evidence>
<sequence>MFLSETLTPEQLDAKALDLYIKDLTDQLENKTQSGINIDLPRPASPPPQYDKEGKRTNTRQQRIQHELEVERTLAVYKAFETIPNYAPPPFTRVARLIKKFYLPVQTYPEINFVGLLLGPRGQELKRLETESGARISIRGRGSIKESGQEQNDETEGLHCVVSSASIECVSKAFALIQQIVDMVIETPEHKNDMKRQQLRKLAELNGTLRDYESQFCTICGTHGHMALNCKTQSAGDMESEIPKISGSDNISIDVELSDNRKTNKAAVEFTTENGLENFTEKNKNESTNENIESVPLPESEISHVSNEEPEVNVLAPPPPPGIDIDHDKTSVHPLGLDSSVSLPPPPGLDMEPQELLFNTTLPPPPGLDLAPPGLETPVIEPPNLPPPGLDLD</sequence>
<comment type="similarity">
    <text evidence="6">Belongs to the BBP/SF1 family.</text>
</comment>
<dbReference type="InterPro" id="IPR032570">
    <property type="entry name" value="SF1-HH"/>
</dbReference>
<accession>A0AAV5RK78</accession>
<dbReference type="PANTHER" id="PTHR11208">
    <property type="entry name" value="RNA-BINDING PROTEIN RELATED"/>
    <property type="match status" value="1"/>
</dbReference>
<reference evidence="9 10" key="1">
    <citation type="journal article" date="2023" name="Elife">
        <title>Identification of key yeast species and microbe-microbe interactions impacting larval growth of Drosophila in the wild.</title>
        <authorList>
            <person name="Mure A."/>
            <person name="Sugiura Y."/>
            <person name="Maeda R."/>
            <person name="Honda K."/>
            <person name="Sakurai N."/>
            <person name="Takahashi Y."/>
            <person name="Watada M."/>
            <person name="Katoh T."/>
            <person name="Gotoh A."/>
            <person name="Gotoh Y."/>
            <person name="Taniguchi I."/>
            <person name="Nakamura K."/>
            <person name="Hayashi T."/>
            <person name="Katayama T."/>
            <person name="Uemura T."/>
            <person name="Hattori Y."/>
        </authorList>
    </citation>
    <scope>NUCLEOTIDE SEQUENCE [LARGE SCALE GENOMIC DNA]</scope>
    <source>
        <strain evidence="9 10">SB-73</strain>
    </source>
</reference>
<dbReference type="InterPro" id="IPR036612">
    <property type="entry name" value="KH_dom_type_1_sf"/>
</dbReference>
<keyword evidence="3 6" id="KW-0862">Zinc</keyword>
<keyword evidence="2 6" id="KW-0863">Zinc-finger</keyword>
<dbReference type="InterPro" id="IPR045071">
    <property type="entry name" value="BBP-like"/>
</dbReference>
<comment type="function">
    <text evidence="6">Necessary for the splicing of pre-mRNA. Has a role in the recognition of the branch site (5'-UACUAAC-3'), the pyrimidine tract and the 3'-splice site at the 3'-end of introns.</text>
</comment>
<dbReference type="GO" id="GO:0003729">
    <property type="term" value="F:mRNA binding"/>
    <property type="evidence" value="ECO:0007669"/>
    <property type="project" value="TreeGrafter"/>
</dbReference>
<evidence type="ECO:0000313" key="9">
    <source>
        <dbReference type="EMBL" id="GMM51961.1"/>
    </source>
</evidence>
<feature type="region of interest" description="Disordered" evidence="7">
    <location>
        <begin position="32"/>
        <end position="60"/>
    </location>
</feature>
<dbReference type="GO" id="GO:0005681">
    <property type="term" value="C:spliceosomal complex"/>
    <property type="evidence" value="ECO:0007669"/>
    <property type="project" value="UniProtKB-KW"/>
</dbReference>
<protein>
    <recommendedName>
        <fullName evidence="6">Branchpoint-bridging protein</fullName>
    </recommendedName>
</protein>
<feature type="domain" description="K Homology" evidence="8">
    <location>
        <begin position="95"/>
        <end position="182"/>
    </location>
</feature>
<keyword evidence="6" id="KW-0507">mRNA processing</keyword>
<dbReference type="InterPro" id="IPR004087">
    <property type="entry name" value="KH_dom"/>
</dbReference>
<dbReference type="InterPro" id="IPR055256">
    <property type="entry name" value="KH_1_KHDC4/BBP-like"/>
</dbReference>
<dbReference type="EMBL" id="BTGC01000008">
    <property type="protein sequence ID" value="GMM51961.1"/>
    <property type="molecule type" value="Genomic_DNA"/>
</dbReference>
<keyword evidence="4 5" id="KW-0694">RNA-binding</keyword>